<evidence type="ECO:0000256" key="3">
    <source>
        <dbReference type="ARBA" id="ARBA00022617"/>
    </source>
</evidence>
<dbReference type="InterPro" id="IPR017972">
    <property type="entry name" value="Cyt_P450_CS"/>
</dbReference>
<comment type="caution">
    <text evidence="8">The sequence shown here is derived from an EMBL/GenBank/DDBJ whole genome shotgun (WGS) entry which is preliminary data.</text>
</comment>
<dbReference type="GO" id="GO:0016705">
    <property type="term" value="F:oxidoreductase activity, acting on paired donors, with incorporation or reduction of molecular oxygen"/>
    <property type="evidence" value="ECO:0007669"/>
    <property type="project" value="InterPro"/>
</dbReference>
<keyword evidence="7" id="KW-0560">Oxidoreductase</keyword>
<evidence type="ECO:0000313" key="9">
    <source>
        <dbReference type="Proteomes" id="UP000184255"/>
    </source>
</evidence>
<evidence type="ECO:0000256" key="1">
    <source>
        <dbReference type="ARBA" id="ARBA00001971"/>
    </source>
</evidence>
<dbReference type="InterPro" id="IPR036396">
    <property type="entry name" value="Cyt_P450_sf"/>
</dbReference>
<dbReference type="PRINTS" id="PR00385">
    <property type="entry name" value="P450"/>
</dbReference>
<dbReference type="InterPro" id="IPR002401">
    <property type="entry name" value="Cyt_P450_E_grp-I"/>
</dbReference>
<keyword evidence="3 6" id="KW-0349">Heme</keyword>
<dbReference type="VEuPathDB" id="FungiDB:FMAN_06733"/>
<keyword evidence="5 6" id="KW-0408">Iron</keyword>
<dbReference type="PROSITE" id="PS00086">
    <property type="entry name" value="CYTOCHROME_P450"/>
    <property type="match status" value="1"/>
</dbReference>
<comment type="cofactor">
    <cofactor evidence="1 6">
        <name>heme</name>
        <dbReference type="ChEBI" id="CHEBI:30413"/>
    </cofactor>
</comment>
<accession>A0A1L7SJ80</accession>
<dbReference type="PANTHER" id="PTHR24305:SF210">
    <property type="entry name" value="CYTOCHROME P450 MONOOXYGENASE ASQL-RELATED"/>
    <property type="match status" value="1"/>
</dbReference>
<name>A0A1L7SJ80_FUSMA</name>
<dbReference type="PRINTS" id="PR00463">
    <property type="entry name" value="EP450I"/>
</dbReference>
<evidence type="ECO:0000256" key="5">
    <source>
        <dbReference type="ARBA" id="ARBA00023004"/>
    </source>
</evidence>
<dbReference type="EMBL" id="FCQH01000002">
    <property type="protein sequence ID" value="CVK85710.1"/>
    <property type="molecule type" value="Genomic_DNA"/>
</dbReference>
<dbReference type="GeneID" id="65085997"/>
<dbReference type="GO" id="GO:0020037">
    <property type="term" value="F:heme binding"/>
    <property type="evidence" value="ECO:0007669"/>
    <property type="project" value="InterPro"/>
</dbReference>
<dbReference type="Proteomes" id="UP000184255">
    <property type="component" value="Unassembled WGS sequence"/>
</dbReference>
<proteinExistence type="inferred from homology"/>
<dbReference type="RefSeq" id="XP_041677511.1">
    <property type="nucleotide sequence ID" value="XM_041826449.1"/>
</dbReference>
<sequence length="520" mass="58650">MNRLSHLVSDFSRVALLAALSLSLCLLYLSIKVSHRIFSSYQRLINSVADHRSFTLQSTSTCPRTILYQAHWSDSLVEYHTRPSRLLRIQKLEELHKKYGPVVRVGPNEVSISDWRHLRTIYLNTKGMIKSPDFYEAATFVGKDNIFQMINVQQHAARRKMSSPPYSLQSVALLDPLIKGNAQRLARRLKSGTSSPVDAYSMCGLFSLEVICQAGFAKDFSNDTNGAAALKLLQAMDGSALTLLFDGALPLVARFGIGSKLPGVIGDSYRKHEYWREKSYEMVDHFLEKSADDEKYLLTPLATGIDGYLGRKLTHEELVEEAMGYMFAGSGTTSSTLTYLLYELSKPENAAIQEQLRAEVLAIPGDDIVAIRNNAYINAVIKETFRAHPTIISTIPRLLTEPLTLGQYTLPSGTVIGMQNWLHHHDASVFPEPEKFIPDRWLNETSEMKSALTPFSLGKRNCIGQNLAWQELYWAVSEVMRSGSRFRVADEMKDWEMEMEDRFNIAPRGRRLMLTVSPVD</sequence>
<dbReference type="InterPro" id="IPR001128">
    <property type="entry name" value="Cyt_P450"/>
</dbReference>
<keyword evidence="7" id="KW-0503">Monooxygenase</keyword>
<reference evidence="9" key="1">
    <citation type="journal article" date="2016" name="Genome Biol. Evol.">
        <title>Comparative 'omics' of the Fusarium fujikuroi species complex highlights differences in genetic potential and metabolite synthesis.</title>
        <authorList>
            <person name="Niehaus E.-M."/>
            <person name="Muensterkoetter M."/>
            <person name="Proctor R.H."/>
            <person name="Brown D.W."/>
            <person name="Sharon A."/>
            <person name="Idan Y."/>
            <person name="Oren-Young L."/>
            <person name="Sieber C.M."/>
            <person name="Novak O."/>
            <person name="Pencik A."/>
            <person name="Tarkowska D."/>
            <person name="Hromadova K."/>
            <person name="Freeman S."/>
            <person name="Maymon M."/>
            <person name="Elazar M."/>
            <person name="Youssef S.A."/>
            <person name="El-Shabrawy E.S.M."/>
            <person name="Shalaby A.B.A."/>
            <person name="Houterman P."/>
            <person name="Brock N.L."/>
            <person name="Burkhardt I."/>
            <person name="Tsavkelova E.A."/>
            <person name="Dickschat J.S."/>
            <person name="Galuszka P."/>
            <person name="Gueldener U."/>
            <person name="Tudzynski B."/>
        </authorList>
    </citation>
    <scope>NUCLEOTIDE SEQUENCE [LARGE SCALE GENOMIC DNA]</scope>
    <source>
        <strain evidence="9">MRC7560</strain>
    </source>
</reference>
<gene>
    <name evidence="8" type="ORF">FMAN_06733</name>
</gene>
<dbReference type="SUPFAM" id="SSF48264">
    <property type="entry name" value="Cytochrome P450"/>
    <property type="match status" value="1"/>
</dbReference>
<evidence type="ECO:0000256" key="2">
    <source>
        <dbReference type="ARBA" id="ARBA00010617"/>
    </source>
</evidence>
<dbReference type="GO" id="GO:0005506">
    <property type="term" value="F:iron ion binding"/>
    <property type="evidence" value="ECO:0007669"/>
    <property type="project" value="InterPro"/>
</dbReference>
<keyword evidence="4 6" id="KW-0479">Metal-binding</keyword>
<evidence type="ECO:0008006" key="10">
    <source>
        <dbReference type="Google" id="ProtNLM"/>
    </source>
</evidence>
<evidence type="ECO:0000313" key="8">
    <source>
        <dbReference type="EMBL" id="CVK85710.1"/>
    </source>
</evidence>
<keyword evidence="9" id="KW-1185">Reference proteome</keyword>
<comment type="similarity">
    <text evidence="2 7">Belongs to the cytochrome P450 family.</text>
</comment>
<dbReference type="PANTHER" id="PTHR24305">
    <property type="entry name" value="CYTOCHROME P450"/>
    <property type="match status" value="1"/>
</dbReference>
<evidence type="ECO:0000256" key="4">
    <source>
        <dbReference type="ARBA" id="ARBA00022723"/>
    </source>
</evidence>
<feature type="binding site" description="axial binding residue" evidence="6">
    <location>
        <position position="462"/>
    </location>
    <ligand>
        <name>heme</name>
        <dbReference type="ChEBI" id="CHEBI:30413"/>
    </ligand>
    <ligandPart>
        <name>Fe</name>
        <dbReference type="ChEBI" id="CHEBI:18248"/>
    </ligandPart>
</feature>
<evidence type="ECO:0000256" key="7">
    <source>
        <dbReference type="RuleBase" id="RU000461"/>
    </source>
</evidence>
<dbReference type="Pfam" id="PF00067">
    <property type="entry name" value="p450"/>
    <property type="match status" value="1"/>
</dbReference>
<dbReference type="AlphaFoldDB" id="A0A1L7SJ80"/>
<dbReference type="Gene3D" id="1.10.630.10">
    <property type="entry name" value="Cytochrome P450"/>
    <property type="match status" value="1"/>
</dbReference>
<evidence type="ECO:0000256" key="6">
    <source>
        <dbReference type="PIRSR" id="PIRSR602401-1"/>
    </source>
</evidence>
<dbReference type="GO" id="GO:0004497">
    <property type="term" value="F:monooxygenase activity"/>
    <property type="evidence" value="ECO:0007669"/>
    <property type="project" value="UniProtKB-KW"/>
</dbReference>
<organism evidence="8 9">
    <name type="scientific">Fusarium mangiferae</name>
    <name type="common">Mango malformation disease fungus</name>
    <dbReference type="NCBI Taxonomy" id="192010"/>
    <lineage>
        <taxon>Eukaryota</taxon>
        <taxon>Fungi</taxon>
        <taxon>Dikarya</taxon>
        <taxon>Ascomycota</taxon>
        <taxon>Pezizomycotina</taxon>
        <taxon>Sordariomycetes</taxon>
        <taxon>Hypocreomycetidae</taxon>
        <taxon>Hypocreales</taxon>
        <taxon>Nectriaceae</taxon>
        <taxon>Fusarium</taxon>
        <taxon>Fusarium fujikuroi species complex</taxon>
    </lineage>
</organism>
<protein>
    <recommendedName>
        <fullName evidence="10">Isotrichodermin C-15 hydroxylase (Cytochrome P-450 monooxygenase CYP65A1)</fullName>
    </recommendedName>
</protein>
<dbReference type="InterPro" id="IPR050121">
    <property type="entry name" value="Cytochrome_P450_monoxygenase"/>
</dbReference>